<dbReference type="AlphaFoldDB" id="A0AB34FY40"/>
<dbReference type="Proteomes" id="UP001163105">
    <property type="component" value="Unassembled WGS sequence"/>
</dbReference>
<organism evidence="2 3">
    <name type="scientific">Purpureocillium lavendulum</name>
    <dbReference type="NCBI Taxonomy" id="1247861"/>
    <lineage>
        <taxon>Eukaryota</taxon>
        <taxon>Fungi</taxon>
        <taxon>Dikarya</taxon>
        <taxon>Ascomycota</taxon>
        <taxon>Pezizomycotina</taxon>
        <taxon>Sordariomycetes</taxon>
        <taxon>Hypocreomycetidae</taxon>
        <taxon>Hypocreales</taxon>
        <taxon>Ophiocordycipitaceae</taxon>
        <taxon>Purpureocillium</taxon>
    </lineage>
</organism>
<protein>
    <submittedName>
        <fullName evidence="2">Uncharacterized protein</fullName>
    </submittedName>
</protein>
<keyword evidence="3" id="KW-1185">Reference proteome</keyword>
<proteinExistence type="predicted"/>
<evidence type="ECO:0000256" key="1">
    <source>
        <dbReference type="SAM" id="MobiDB-lite"/>
    </source>
</evidence>
<evidence type="ECO:0000313" key="3">
    <source>
        <dbReference type="Proteomes" id="UP001163105"/>
    </source>
</evidence>
<feature type="compositionally biased region" description="Basic and acidic residues" evidence="1">
    <location>
        <begin position="131"/>
        <end position="149"/>
    </location>
</feature>
<feature type="region of interest" description="Disordered" evidence="1">
    <location>
        <begin position="131"/>
        <end position="157"/>
    </location>
</feature>
<feature type="region of interest" description="Disordered" evidence="1">
    <location>
        <begin position="1"/>
        <end position="24"/>
    </location>
</feature>
<comment type="caution">
    <text evidence="2">The sequence shown here is derived from an EMBL/GenBank/DDBJ whole genome shotgun (WGS) entry which is preliminary data.</text>
</comment>
<evidence type="ECO:0000313" key="2">
    <source>
        <dbReference type="EMBL" id="KAJ6442950.1"/>
    </source>
</evidence>
<sequence>MSQLPSRTLANSRRGQAPSRTNYTAAQINDGLSKAIDEFRKWEPYSSQDMRRRIQKIWQDLRKWHHHHHVRNGQGLDGFPVWLSVPEWQLILFFDGFTQPTLKALKEFIQKFPCLSFPELRVKLERSRSDHQKASVDFDNEETGRDRAEPVTGRPGLPTFNGPPQDCIGGHGALQIQSESRMLRNRPMIDLTKDESDAVADAGDAALPVAAITQEPQELPDAAAHGGRQERSRALHDALSSLVEGDEMWMVHVRRGARRERDEFMKFERGRM</sequence>
<name>A0AB34FY40_9HYPO</name>
<accession>A0AB34FY40</accession>
<gene>
    <name evidence="2" type="ORF">O9K51_04129</name>
</gene>
<reference evidence="2" key="1">
    <citation type="submission" date="2023-01" db="EMBL/GenBank/DDBJ databases">
        <title>The growth and conidiation of Purpureocillium lavendulum are regulated by nitrogen source and histone H3K14 acetylation.</title>
        <authorList>
            <person name="Tang P."/>
            <person name="Han J."/>
            <person name="Zhang C."/>
            <person name="Tang P."/>
            <person name="Qi F."/>
            <person name="Zhang K."/>
            <person name="Liang L."/>
        </authorList>
    </citation>
    <scope>NUCLEOTIDE SEQUENCE</scope>
    <source>
        <strain evidence="2">YMF1.00683</strain>
    </source>
</reference>
<dbReference type="EMBL" id="JAQHRD010000003">
    <property type="protein sequence ID" value="KAJ6442950.1"/>
    <property type="molecule type" value="Genomic_DNA"/>
</dbReference>